<protein>
    <recommendedName>
        <fullName evidence="1">PPM-type phosphatase domain-containing protein</fullName>
    </recommendedName>
</protein>
<dbReference type="CDD" id="cd00143">
    <property type="entry name" value="PP2Cc"/>
    <property type="match status" value="1"/>
</dbReference>
<dbReference type="Proteomes" id="UP001210925">
    <property type="component" value="Unassembled WGS sequence"/>
</dbReference>
<dbReference type="Gene3D" id="3.60.40.10">
    <property type="entry name" value="PPM-type phosphatase domain"/>
    <property type="match status" value="1"/>
</dbReference>
<evidence type="ECO:0000259" key="1">
    <source>
        <dbReference type="PROSITE" id="PS51746"/>
    </source>
</evidence>
<dbReference type="PANTHER" id="PTHR13832:SF668">
    <property type="entry name" value="PROTEIN PHOSPHATASE 2C 39-RELATED"/>
    <property type="match status" value="1"/>
</dbReference>
<dbReference type="SMART" id="SM00332">
    <property type="entry name" value="PP2Cc"/>
    <property type="match status" value="1"/>
</dbReference>
<evidence type="ECO:0000313" key="3">
    <source>
        <dbReference type="Proteomes" id="UP001210925"/>
    </source>
</evidence>
<organism evidence="2 3">
    <name type="scientific">Boothiomyces macroporosus</name>
    <dbReference type="NCBI Taxonomy" id="261099"/>
    <lineage>
        <taxon>Eukaryota</taxon>
        <taxon>Fungi</taxon>
        <taxon>Fungi incertae sedis</taxon>
        <taxon>Chytridiomycota</taxon>
        <taxon>Chytridiomycota incertae sedis</taxon>
        <taxon>Chytridiomycetes</taxon>
        <taxon>Rhizophydiales</taxon>
        <taxon>Terramycetaceae</taxon>
        <taxon>Boothiomyces</taxon>
    </lineage>
</organism>
<dbReference type="EMBL" id="JADGKB010000074">
    <property type="protein sequence ID" value="KAJ3254983.1"/>
    <property type="molecule type" value="Genomic_DNA"/>
</dbReference>
<dbReference type="InterPro" id="IPR001932">
    <property type="entry name" value="PPM-type_phosphatase-like_dom"/>
</dbReference>
<comment type="caution">
    <text evidence="2">The sequence shown here is derived from an EMBL/GenBank/DDBJ whole genome shotgun (WGS) entry which is preliminary data.</text>
</comment>
<gene>
    <name evidence="2" type="ORF">HK103_006685</name>
</gene>
<evidence type="ECO:0000313" key="2">
    <source>
        <dbReference type="EMBL" id="KAJ3254983.1"/>
    </source>
</evidence>
<dbReference type="AlphaFoldDB" id="A0AAD5UH27"/>
<keyword evidence="3" id="KW-1185">Reference proteome</keyword>
<name>A0AAD5UH27_9FUNG</name>
<proteinExistence type="predicted"/>
<dbReference type="InterPro" id="IPR015655">
    <property type="entry name" value="PP2C"/>
</dbReference>
<dbReference type="InterPro" id="IPR036457">
    <property type="entry name" value="PPM-type-like_dom_sf"/>
</dbReference>
<reference evidence="2" key="1">
    <citation type="submission" date="2020-05" db="EMBL/GenBank/DDBJ databases">
        <title>Phylogenomic resolution of chytrid fungi.</title>
        <authorList>
            <person name="Stajich J.E."/>
            <person name="Amses K."/>
            <person name="Simmons R."/>
            <person name="Seto K."/>
            <person name="Myers J."/>
            <person name="Bonds A."/>
            <person name="Quandt C.A."/>
            <person name="Barry K."/>
            <person name="Liu P."/>
            <person name="Grigoriev I."/>
            <person name="Longcore J.E."/>
            <person name="James T.Y."/>
        </authorList>
    </citation>
    <scope>NUCLEOTIDE SEQUENCE</scope>
    <source>
        <strain evidence="2">PLAUS21</strain>
    </source>
</reference>
<dbReference type="PROSITE" id="PS51746">
    <property type="entry name" value="PPM_2"/>
    <property type="match status" value="1"/>
</dbReference>
<dbReference type="GO" id="GO:0004722">
    <property type="term" value="F:protein serine/threonine phosphatase activity"/>
    <property type="evidence" value="ECO:0007669"/>
    <property type="project" value="InterPro"/>
</dbReference>
<sequence>MGVQIQPLSPQLLPLSDCLMIDHTEVREMSNDDLTLLEEMPYRVTWQCRQQKGYKYAGYPIRQKVALHDYCEDFYFPTDDTPLSDYISKHSDQIFIMADGHAGHEAARYFTSGIATGLIQILNERMYDFSDSKHQQVISELICNLFEKLDREYTNMKIKEYQEWLAGGQIRQKKPMDDGCTMVVNIIQRGWILNCNVGDSRTVVAKPSLEHQEWVQCFSSMDHNMMHPEKVHDIHRNGGKFLDMSGTTFLNINVEPPEIRNGKLYAELCYSRLFRPICDEIRQVGCSHRRTLNLTGTMGDLLFKISPPVLTSKPDLTFIKLDPTEHILVVATDGLWDHLHANGVDVQNRTVLRKITDYMEQNITIGSDSDMNDGVFDALGQLCEVLVDREGDSMDELFTMNVQRYDDATVMIIHIDP</sequence>
<dbReference type="SUPFAM" id="SSF81606">
    <property type="entry name" value="PP2C-like"/>
    <property type="match status" value="1"/>
</dbReference>
<dbReference type="Pfam" id="PF00481">
    <property type="entry name" value="PP2C"/>
    <property type="match status" value="1"/>
</dbReference>
<dbReference type="PANTHER" id="PTHR13832">
    <property type="entry name" value="PROTEIN PHOSPHATASE 2C"/>
    <property type="match status" value="1"/>
</dbReference>
<feature type="domain" description="PPM-type phosphatase" evidence="1">
    <location>
        <begin position="56"/>
        <end position="415"/>
    </location>
</feature>
<accession>A0AAD5UH27</accession>